<evidence type="ECO:0000256" key="1">
    <source>
        <dbReference type="SAM" id="MobiDB-lite"/>
    </source>
</evidence>
<accession>A0A5E7RV79</accession>
<feature type="region of interest" description="Disordered" evidence="1">
    <location>
        <begin position="82"/>
        <end position="105"/>
    </location>
</feature>
<reference evidence="3 4" key="1">
    <citation type="submission" date="2019-09" db="EMBL/GenBank/DDBJ databases">
        <authorList>
            <person name="Chandra G."/>
            <person name="Truman W A."/>
        </authorList>
    </citation>
    <scope>NUCLEOTIDE SEQUENCE [LARGE SCALE GENOMIC DNA]</scope>
    <source>
        <strain evidence="3">PS941</strain>
    </source>
</reference>
<dbReference type="AlphaFoldDB" id="A0A5E7RV79"/>
<dbReference type="RefSeq" id="WP_095126496.1">
    <property type="nucleotide sequence ID" value="NZ_CABVJC010000001.1"/>
</dbReference>
<dbReference type="Proteomes" id="UP000326452">
    <property type="component" value="Unassembled WGS sequence"/>
</dbReference>
<dbReference type="InterPro" id="IPR031893">
    <property type="entry name" value="Phage_tail_APC"/>
</dbReference>
<evidence type="ECO:0000313" key="3">
    <source>
        <dbReference type="EMBL" id="VVP77715.1"/>
    </source>
</evidence>
<name>A0A5E7RV79_PSEFL</name>
<dbReference type="Pfam" id="PF16778">
    <property type="entry name" value="Phage_tail_APC"/>
    <property type="match status" value="1"/>
</dbReference>
<sequence>MHYSPSKNGFYDPGFTGQHPIDIVPITTEEHLRLLDGQSNGQIIEAGPEGYPILKDRPAATPEQLATAERYWRDQQLAETDGTVARHRDEQEEGQNTTLAPEEYGQLQSYRRALRNWPEAGEFPLSAHRPQAPAWLSLQPL</sequence>
<gene>
    <name evidence="3" type="ORF">PS941_00476</name>
</gene>
<organism evidence="3 4">
    <name type="scientific">Pseudomonas fluorescens</name>
    <dbReference type="NCBI Taxonomy" id="294"/>
    <lineage>
        <taxon>Bacteria</taxon>
        <taxon>Pseudomonadati</taxon>
        <taxon>Pseudomonadota</taxon>
        <taxon>Gammaproteobacteria</taxon>
        <taxon>Pseudomonadales</taxon>
        <taxon>Pseudomonadaceae</taxon>
        <taxon>Pseudomonas</taxon>
    </lineage>
</organism>
<evidence type="ECO:0000313" key="4">
    <source>
        <dbReference type="Proteomes" id="UP000326452"/>
    </source>
</evidence>
<feature type="domain" description="Phage tail assembly chaperone-like" evidence="2">
    <location>
        <begin position="67"/>
        <end position="134"/>
    </location>
</feature>
<proteinExistence type="predicted"/>
<protein>
    <recommendedName>
        <fullName evidence="2">Phage tail assembly chaperone-like domain-containing protein</fullName>
    </recommendedName>
</protein>
<dbReference type="EMBL" id="CABVJC010000001">
    <property type="protein sequence ID" value="VVP77715.1"/>
    <property type="molecule type" value="Genomic_DNA"/>
</dbReference>
<dbReference type="OrthoDB" id="6465464at2"/>
<evidence type="ECO:0000259" key="2">
    <source>
        <dbReference type="Pfam" id="PF16778"/>
    </source>
</evidence>